<dbReference type="AlphaFoldDB" id="A0A923ECZ7"/>
<sequence>MKQYQIDDNYKAVMRRDIGDFSHGDANHWKLEIQTLKGNLRYHLHIYIDDAGNVINTGEYIPKK</sequence>
<accession>A0A923ECZ7</accession>
<organism evidence="1 2">
    <name type="scientific">Clostridium tetanomorphum</name>
    <dbReference type="NCBI Taxonomy" id="1553"/>
    <lineage>
        <taxon>Bacteria</taxon>
        <taxon>Bacillati</taxon>
        <taxon>Bacillota</taxon>
        <taxon>Clostridia</taxon>
        <taxon>Eubacteriales</taxon>
        <taxon>Clostridiaceae</taxon>
        <taxon>Clostridium</taxon>
    </lineage>
</organism>
<dbReference type="EMBL" id="JAAZWO010000035">
    <property type="protein sequence ID" value="MBC2399772.1"/>
    <property type="molecule type" value="Genomic_DNA"/>
</dbReference>
<evidence type="ECO:0000313" key="1">
    <source>
        <dbReference type="EMBL" id="MBC2399772.1"/>
    </source>
</evidence>
<comment type="caution">
    <text evidence="1">The sequence shown here is derived from an EMBL/GenBank/DDBJ whole genome shotgun (WGS) entry which is preliminary data.</text>
</comment>
<proteinExistence type="predicted"/>
<reference evidence="1 2" key="1">
    <citation type="submission" date="2020-04" db="EMBL/GenBank/DDBJ databases">
        <title>Genomic insights into acetone-butanol-ethanol (ABE) fermentation by sequencing solventogenic clostridia strains.</title>
        <authorList>
            <person name="Brown S."/>
        </authorList>
    </citation>
    <scope>NUCLEOTIDE SEQUENCE [LARGE SCALE GENOMIC DNA]</scope>
    <source>
        <strain evidence="1 2">DJ011</strain>
    </source>
</reference>
<dbReference type="RefSeq" id="WP_035149662.1">
    <property type="nucleotide sequence ID" value="NZ_JAAZWO010000035.1"/>
</dbReference>
<gene>
    <name evidence="1" type="ORF">HGG79_18665</name>
</gene>
<name>A0A923ECZ7_CLOTT</name>
<evidence type="ECO:0000313" key="2">
    <source>
        <dbReference type="Proteomes" id="UP000563151"/>
    </source>
</evidence>
<dbReference type="Proteomes" id="UP000563151">
    <property type="component" value="Unassembled WGS sequence"/>
</dbReference>
<protein>
    <submittedName>
        <fullName evidence="1">Uncharacterized protein</fullName>
    </submittedName>
</protein>
<keyword evidence="2" id="KW-1185">Reference proteome</keyword>